<dbReference type="AlphaFoldDB" id="A0A166VEH9"/>
<feature type="compositionally biased region" description="Polar residues" evidence="1">
    <location>
        <begin position="578"/>
        <end position="589"/>
    </location>
</feature>
<dbReference type="Proteomes" id="UP000078544">
    <property type="component" value="Unassembled WGS sequence"/>
</dbReference>
<reference evidence="2 3" key="1">
    <citation type="journal article" date="2016" name="Genome Biol. Evol.">
        <title>Divergent and convergent evolution of fungal pathogenicity.</title>
        <authorList>
            <person name="Shang Y."/>
            <person name="Xiao G."/>
            <person name="Zheng P."/>
            <person name="Cen K."/>
            <person name="Zhan S."/>
            <person name="Wang C."/>
        </authorList>
    </citation>
    <scope>NUCLEOTIDE SEQUENCE [LARGE SCALE GENOMIC DNA]</scope>
    <source>
        <strain evidence="2 3">RCEF 2490</strain>
    </source>
</reference>
<feature type="region of interest" description="Disordered" evidence="1">
    <location>
        <begin position="578"/>
        <end position="632"/>
    </location>
</feature>
<accession>A0A166VEH9</accession>
<feature type="region of interest" description="Disordered" evidence="1">
    <location>
        <begin position="142"/>
        <end position="177"/>
    </location>
</feature>
<feature type="region of interest" description="Disordered" evidence="1">
    <location>
        <begin position="191"/>
        <end position="230"/>
    </location>
</feature>
<gene>
    <name evidence="2" type="ORF">AAL_01035</name>
</gene>
<feature type="region of interest" description="Disordered" evidence="1">
    <location>
        <begin position="104"/>
        <end position="130"/>
    </location>
</feature>
<evidence type="ECO:0000313" key="2">
    <source>
        <dbReference type="EMBL" id="OAA33570.1"/>
    </source>
</evidence>
<feature type="region of interest" description="Disordered" evidence="1">
    <location>
        <begin position="343"/>
        <end position="368"/>
    </location>
</feature>
<evidence type="ECO:0000256" key="1">
    <source>
        <dbReference type="SAM" id="MobiDB-lite"/>
    </source>
</evidence>
<sequence length="632" mass="68494">MSLTCCLQADLGRQRQEELPLSARELKGPSYLPNGRNGISHYAPALKKDLETKWGVNIQDDETEQMKGLTVPDPRPWAKDFARQYLAKNLSETCVISGGIAKPNTNPEYRRAPPLVQQGSRSQKRHKAEPRHVIQAAEVGRLGGLIPPGGEVKRTKSTAQVVGPPEPAPLPVRPLERPDLPIRSLTKAMSIVSQEAKPSPSVETKTPLKGGPPAPPPTTARPKQQSDHDKVVHRGDCELVHMVSGDTMFIVSFAMKVRPDKHGKEEAVLALSAQNELKELLALDVSVKRSSDKSCILASQTKGGFAHKLQFQTESDAGKFCVYLENLRKAARQIRSRGIEPKTAIASTPCPQPPPATGCPTSVPTKSHETVRDAPASCVRPNTEHCASIIPSAPVPGAHAQPQQDTGPKLVDVESLSQPAHTSTAPTIEDAAEKLFELIEKILPEATAAGLNLSDDAISDIQETTIESWLARGFLRSETNDMRSELLELLRILVRIKRKAALRKQATLSKAAIDSLRDLELGPKPQRITYTASEIISARTTPAQLDKSIVEPRRANTSRPYLNNAAIPNFSQAKSWLNAGQESPDNSTMGAVPSTAAPSPNLLIDLNTDEPDPPSRELSASFGLGTSRWARG</sequence>
<feature type="compositionally biased region" description="Pro residues" evidence="1">
    <location>
        <begin position="210"/>
        <end position="219"/>
    </location>
</feature>
<organism evidence="2 3">
    <name type="scientific">Moelleriella libera RCEF 2490</name>
    <dbReference type="NCBI Taxonomy" id="1081109"/>
    <lineage>
        <taxon>Eukaryota</taxon>
        <taxon>Fungi</taxon>
        <taxon>Dikarya</taxon>
        <taxon>Ascomycota</taxon>
        <taxon>Pezizomycotina</taxon>
        <taxon>Sordariomycetes</taxon>
        <taxon>Hypocreomycetidae</taxon>
        <taxon>Hypocreales</taxon>
        <taxon>Clavicipitaceae</taxon>
        <taxon>Moelleriella</taxon>
    </lineage>
</organism>
<dbReference type="EMBL" id="AZGY01000001">
    <property type="protein sequence ID" value="OAA33570.1"/>
    <property type="molecule type" value="Genomic_DNA"/>
</dbReference>
<comment type="caution">
    <text evidence="2">The sequence shown here is derived from an EMBL/GenBank/DDBJ whole genome shotgun (WGS) entry which is preliminary data.</text>
</comment>
<proteinExistence type="predicted"/>
<name>A0A166VEH9_9HYPO</name>
<protein>
    <submittedName>
        <fullName evidence="2">Uncharacterized protein</fullName>
    </submittedName>
</protein>
<dbReference type="OrthoDB" id="5143322at2759"/>
<evidence type="ECO:0000313" key="3">
    <source>
        <dbReference type="Proteomes" id="UP000078544"/>
    </source>
</evidence>
<keyword evidence="3" id="KW-1185">Reference proteome</keyword>